<dbReference type="PANTHER" id="PTHR10151">
    <property type="entry name" value="ECTONUCLEOTIDE PYROPHOSPHATASE/PHOSPHODIESTERASE"/>
    <property type="match status" value="1"/>
</dbReference>
<gene>
    <name evidence="1" type="ORF">UFOPK2754_01883</name>
    <name evidence="2" type="ORF">UFOPK3139_02568</name>
    <name evidence="3" type="ORF">UFOPK3543_00085</name>
</gene>
<dbReference type="Pfam" id="PF01663">
    <property type="entry name" value="Phosphodiest"/>
    <property type="match status" value="2"/>
</dbReference>
<dbReference type="InterPro" id="IPR002591">
    <property type="entry name" value="Phosphodiest/P_Trfase"/>
</dbReference>
<reference evidence="3" key="1">
    <citation type="submission" date="2020-05" db="EMBL/GenBank/DDBJ databases">
        <authorList>
            <person name="Chiriac C."/>
            <person name="Salcher M."/>
            <person name="Ghai R."/>
            <person name="Kavagutti S V."/>
        </authorList>
    </citation>
    <scope>NUCLEOTIDE SEQUENCE</scope>
</reference>
<organism evidence="3">
    <name type="scientific">freshwater metagenome</name>
    <dbReference type="NCBI Taxonomy" id="449393"/>
    <lineage>
        <taxon>unclassified sequences</taxon>
        <taxon>metagenomes</taxon>
        <taxon>ecological metagenomes</taxon>
    </lineage>
</organism>
<sequence length="367" mass="39702">MSEEPVLPDYAGACVCNVVPALLEASSDPVEWLPDFVHEANQVVLLVIDGMGWEQLQARRSFAPVMTAMHGRAITTVAPSTTATALTSIATGLTPGEHGVVGYRINVGGEILNVLRWNTPNGDARLTIPPGSFQKAASFASQHPPIVTRAEFHHGGFSGAHLEGTRFHGYRCMSTFLVEMRRLLRANEPFIYAYYDGPDKVSHEYGLGEHYDAEVAAVDRLVADIMDELPPGAVLVITSDHGQVHTGDAVHELPTDVLEHVAIQSGEARLRWLHARGGRANALLEAVDHHLGDLAWVRTRAQVIGEQWFGPHITLEGANRLGDVALAAKGVHAFLDPADSGPYKLIGRHGSLTSAEMLVPLLSHGRF</sequence>
<accession>A0A6J7F0H2</accession>
<dbReference type="Gene3D" id="3.40.720.10">
    <property type="entry name" value="Alkaline Phosphatase, subunit A"/>
    <property type="match status" value="1"/>
</dbReference>
<dbReference type="InterPro" id="IPR017850">
    <property type="entry name" value="Alkaline_phosphatase_core_sf"/>
</dbReference>
<dbReference type="EMBL" id="CAFABA010000138">
    <property type="protein sequence ID" value="CAB4835644.1"/>
    <property type="molecule type" value="Genomic_DNA"/>
</dbReference>
<evidence type="ECO:0000313" key="1">
    <source>
        <dbReference type="EMBL" id="CAB4752390.1"/>
    </source>
</evidence>
<dbReference type="AlphaFoldDB" id="A0A6J7F0H2"/>
<dbReference type="EMBL" id="CAFBMH010000002">
    <property type="protein sequence ID" value="CAB4889016.1"/>
    <property type="molecule type" value="Genomic_DNA"/>
</dbReference>
<evidence type="ECO:0000313" key="3">
    <source>
        <dbReference type="EMBL" id="CAB4889016.1"/>
    </source>
</evidence>
<dbReference type="EMBL" id="CAEZYR010000069">
    <property type="protein sequence ID" value="CAB4752390.1"/>
    <property type="molecule type" value="Genomic_DNA"/>
</dbReference>
<dbReference type="SUPFAM" id="SSF53649">
    <property type="entry name" value="Alkaline phosphatase-like"/>
    <property type="match status" value="1"/>
</dbReference>
<protein>
    <submittedName>
        <fullName evidence="3">Unannotated protein</fullName>
    </submittedName>
</protein>
<proteinExistence type="predicted"/>
<name>A0A6J7F0H2_9ZZZZ</name>
<dbReference type="GO" id="GO:0016787">
    <property type="term" value="F:hydrolase activity"/>
    <property type="evidence" value="ECO:0007669"/>
    <property type="project" value="UniProtKB-ARBA"/>
</dbReference>
<dbReference type="PANTHER" id="PTHR10151:SF120">
    <property type="entry name" value="BIS(5'-ADENOSYL)-TRIPHOSPHATASE"/>
    <property type="match status" value="1"/>
</dbReference>
<evidence type="ECO:0000313" key="2">
    <source>
        <dbReference type="EMBL" id="CAB4835644.1"/>
    </source>
</evidence>